<evidence type="ECO:0000256" key="1">
    <source>
        <dbReference type="ARBA" id="ARBA00004651"/>
    </source>
</evidence>
<dbReference type="Gene3D" id="3.10.580.10">
    <property type="entry name" value="CBS-domain"/>
    <property type="match status" value="1"/>
</dbReference>
<dbReference type="AlphaFoldDB" id="B9XIF9"/>
<dbReference type="SUPFAM" id="SSF54631">
    <property type="entry name" value="CBS-domain pair"/>
    <property type="match status" value="1"/>
</dbReference>
<dbReference type="GO" id="GO:0005886">
    <property type="term" value="C:plasma membrane"/>
    <property type="evidence" value="ECO:0007669"/>
    <property type="project" value="UniProtKB-SubCell"/>
</dbReference>
<evidence type="ECO:0000313" key="12">
    <source>
        <dbReference type="Proteomes" id="UP000003688"/>
    </source>
</evidence>
<evidence type="ECO:0000256" key="5">
    <source>
        <dbReference type="ARBA" id="ARBA00023122"/>
    </source>
</evidence>
<dbReference type="PROSITE" id="PS51846">
    <property type="entry name" value="CNNM"/>
    <property type="match status" value="1"/>
</dbReference>
<comment type="subcellular location">
    <subcellularLocation>
        <location evidence="1">Cell membrane</location>
        <topology evidence="1">Multi-pass membrane protein</topology>
    </subcellularLocation>
</comment>
<keyword evidence="7 8" id="KW-0812">Transmembrane</keyword>
<dbReference type="InterPro" id="IPR000644">
    <property type="entry name" value="CBS_dom"/>
</dbReference>
<keyword evidence="5 6" id="KW-0129">CBS domain</keyword>
<keyword evidence="3" id="KW-1003">Cell membrane</keyword>
<dbReference type="EMBL" id="ABOX02000017">
    <property type="protein sequence ID" value="EEF60420.1"/>
    <property type="molecule type" value="Genomic_DNA"/>
</dbReference>
<evidence type="ECO:0000256" key="8">
    <source>
        <dbReference type="SAM" id="Phobius"/>
    </source>
</evidence>
<evidence type="ECO:0000256" key="7">
    <source>
        <dbReference type="PROSITE-ProRule" id="PRU01193"/>
    </source>
</evidence>
<dbReference type="PANTHER" id="PTHR22777">
    <property type="entry name" value="HEMOLYSIN-RELATED"/>
    <property type="match status" value="1"/>
</dbReference>
<gene>
    <name evidence="11" type="ORF">Cflav_PD3390</name>
</gene>
<protein>
    <recommendedName>
        <fullName evidence="13">CBS domain containing protein</fullName>
    </recommendedName>
</protein>
<evidence type="ECO:0000256" key="4">
    <source>
        <dbReference type="ARBA" id="ARBA00022737"/>
    </source>
</evidence>
<sequence>MAGTLLIVIVIGICLILSFIFSGMEAGVLALSRIRIRQYARSGNRKAMVLLQYLEQPENFLWTILIGNTLANLIAVGVLVVLLRRWFGQHPIPLLAGFIVIMFLFYTFFELLPKMLFRAYPNRLCMAVAIPFRITYMVLSPLVSLVTSLSHGLLRWTGGKTFTGNLFGSRDEMRLVMQESAQGLTSEERIMINRVLDLQNITVHQVTIPMEKVATVSVDTPMSEVLKLAQERRATRLPVFRNDGIQRRVIGVVSLRTVLYQPDLDVRKTAGDYVKPALYLEEGMRLEDALKRMQRSGERLAIVLGRNQREIGIVGLQDILKTMFGEVRL</sequence>
<dbReference type="OrthoDB" id="9798188at2"/>
<keyword evidence="7 8" id="KW-1133">Transmembrane helix</keyword>
<evidence type="ECO:0000256" key="2">
    <source>
        <dbReference type="ARBA" id="ARBA00006337"/>
    </source>
</evidence>
<comment type="similarity">
    <text evidence="2">Belongs to the UPF0053 family.</text>
</comment>
<feature type="domain" description="CBS" evidence="9">
    <location>
        <begin position="207"/>
        <end position="269"/>
    </location>
</feature>
<reference evidence="11 12" key="1">
    <citation type="journal article" date="2011" name="J. Bacteriol.">
        <title>Genome sequence of 'Pedosphaera parvula' Ellin514, an aerobic Verrucomicrobial isolate from pasture soil.</title>
        <authorList>
            <person name="Kant R."/>
            <person name="van Passel M.W."/>
            <person name="Sangwan P."/>
            <person name="Palva A."/>
            <person name="Lucas S."/>
            <person name="Copeland A."/>
            <person name="Lapidus A."/>
            <person name="Glavina Del Rio T."/>
            <person name="Dalin E."/>
            <person name="Tice H."/>
            <person name="Bruce D."/>
            <person name="Goodwin L."/>
            <person name="Pitluck S."/>
            <person name="Chertkov O."/>
            <person name="Larimer F.W."/>
            <person name="Land M.L."/>
            <person name="Hauser L."/>
            <person name="Brettin T.S."/>
            <person name="Detter J.C."/>
            <person name="Han S."/>
            <person name="de Vos W.M."/>
            <person name="Janssen P.H."/>
            <person name="Smidt H."/>
        </authorList>
    </citation>
    <scope>NUCLEOTIDE SEQUENCE [LARGE SCALE GENOMIC DNA]</scope>
    <source>
        <strain evidence="11 12">Ellin514</strain>
    </source>
</reference>
<dbReference type="PROSITE" id="PS51371">
    <property type="entry name" value="CBS"/>
    <property type="match status" value="2"/>
</dbReference>
<evidence type="ECO:0000259" key="9">
    <source>
        <dbReference type="PROSITE" id="PS51371"/>
    </source>
</evidence>
<dbReference type="Proteomes" id="UP000003688">
    <property type="component" value="Unassembled WGS sequence"/>
</dbReference>
<evidence type="ECO:0000256" key="6">
    <source>
        <dbReference type="PROSITE-ProRule" id="PRU00703"/>
    </source>
</evidence>
<dbReference type="STRING" id="320771.Cflav_PD3390"/>
<name>B9XIF9_PEDPL</name>
<keyword evidence="7 8" id="KW-0472">Membrane</keyword>
<feature type="domain" description="CNNM transmembrane" evidence="10">
    <location>
        <begin position="1"/>
        <end position="188"/>
    </location>
</feature>
<dbReference type="RefSeq" id="WP_007415602.1">
    <property type="nucleotide sequence ID" value="NZ_ABOX02000017.1"/>
</dbReference>
<feature type="transmembrane region" description="Helical" evidence="8">
    <location>
        <begin position="60"/>
        <end position="82"/>
    </location>
</feature>
<dbReference type="SMART" id="SM00116">
    <property type="entry name" value="CBS"/>
    <property type="match status" value="2"/>
</dbReference>
<dbReference type="Pfam" id="PF00571">
    <property type="entry name" value="CBS"/>
    <property type="match status" value="2"/>
</dbReference>
<dbReference type="Pfam" id="PF01595">
    <property type="entry name" value="CNNM"/>
    <property type="match status" value="1"/>
</dbReference>
<dbReference type="InterPro" id="IPR002550">
    <property type="entry name" value="CNNM"/>
</dbReference>
<accession>B9XIF9</accession>
<proteinExistence type="inferred from homology"/>
<feature type="transmembrane region" description="Helical" evidence="8">
    <location>
        <begin position="124"/>
        <end position="146"/>
    </location>
</feature>
<feature type="transmembrane region" description="Helical" evidence="8">
    <location>
        <begin position="94"/>
        <end position="112"/>
    </location>
</feature>
<keyword evidence="12" id="KW-1185">Reference proteome</keyword>
<organism evidence="11 12">
    <name type="scientific">Pedosphaera parvula (strain Ellin514)</name>
    <dbReference type="NCBI Taxonomy" id="320771"/>
    <lineage>
        <taxon>Bacteria</taxon>
        <taxon>Pseudomonadati</taxon>
        <taxon>Verrucomicrobiota</taxon>
        <taxon>Pedosphaerae</taxon>
        <taxon>Pedosphaerales</taxon>
        <taxon>Pedosphaeraceae</taxon>
        <taxon>Pedosphaera</taxon>
    </lineage>
</organism>
<evidence type="ECO:0000259" key="10">
    <source>
        <dbReference type="PROSITE" id="PS51846"/>
    </source>
</evidence>
<feature type="domain" description="CBS" evidence="9">
    <location>
        <begin position="273"/>
        <end position="329"/>
    </location>
</feature>
<evidence type="ECO:0000313" key="11">
    <source>
        <dbReference type="EMBL" id="EEF60420.1"/>
    </source>
</evidence>
<feature type="transmembrane region" description="Helical" evidence="8">
    <location>
        <begin position="6"/>
        <end position="31"/>
    </location>
</feature>
<comment type="caution">
    <text evidence="11">The sequence shown here is derived from an EMBL/GenBank/DDBJ whole genome shotgun (WGS) entry which is preliminary data.</text>
</comment>
<keyword evidence="4" id="KW-0677">Repeat</keyword>
<dbReference type="InterPro" id="IPR046342">
    <property type="entry name" value="CBS_dom_sf"/>
</dbReference>
<evidence type="ECO:0000256" key="3">
    <source>
        <dbReference type="ARBA" id="ARBA00022475"/>
    </source>
</evidence>
<evidence type="ECO:0008006" key="13">
    <source>
        <dbReference type="Google" id="ProtNLM"/>
    </source>
</evidence>
<dbReference type="PANTHER" id="PTHR22777:SF32">
    <property type="entry name" value="UPF0053 INNER MEMBRANE PROTEIN YFJD"/>
    <property type="match status" value="1"/>
</dbReference>